<dbReference type="InterPro" id="IPR032710">
    <property type="entry name" value="NTF2-like_dom_sf"/>
</dbReference>
<dbReference type="AlphaFoldDB" id="A0A4Z0Q465"/>
<dbReference type="Gene3D" id="3.10.450.50">
    <property type="match status" value="1"/>
</dbReference>
<organism evidence="3 4">
    <name type="scientific">Hymenobacter aquaticus</name>
    <dbReference type="NCBI Taxonomy" id="1867101"/>
    <lineage>
        <taxon>Bacteria</taxon>
        <taxon>Pseudomonadati</taxon>
        <taxon>Bacteroidota</taxon>
        <taxon>Cytophagia</taxon>
        <taxon>Cytophagales</taxon>
        <taxon>Hymenobacteraceae</taxon>
        <taxon>Hymenobacter</taxon>
    </lineage>
</organism>
<name>A0A4Z0Q465_9BACT</name>
<evidence type="ECO:0000256" key="1">
    <source>
        <dbReference type="SAM" id="SignalP"/>
    </source>
</evidence>
<gene>
    <name evidence="3" type="ORF">E5K00_03415</name>
</gene>
<keyword evidence="1" id="KW-0732">Signal</keyword>
<feature type="domain" description="DUF4440" evidence="2">
    <location>
        <begin position="35"/>
        <end position="141"/>
    </location>
</feature>
<keyword evidence="4" id="KW-1185">Reference proteome</keyword>
<comment type="caution">
    <text evidence="3">The sequence shown here is derived from an EMBL/GenBank/DDBJ whole genome shotgun (WGS) entry which is preliminary data.</text>
</comment>
<feature type="chain" id="PRO_5021388607" evidence="1">
    <location>
        <begin position="20"/>
        <end position="156"/>
    </location>
</feature>
<dbReference type="EMBL" id="SRLC01000001">
    <property type="protein sequence ID" value="TGE24276.1"/>
    <property type="molecule type" value="Genomic_DNA"/>
</dbReference>
<evidence type="ECO:0000313" key="4">
    <source>
        <dbReference type="Proteomes" id="UP000297549"/>
    </source>
</evidence>
<reference evidence="3 4" key="1">
    <citation type="submission" date="2019-04" db="EMBL/GenBank/DDBJ databases">
        <authorList>
            <person name="Feng G."/>
            <person name="Zhang J."/>
            <person name="Zhu H."/>
        </authorList>
    </citation>
    <scope>NUCLEOTIDE SEQUENCE [LARGE SCALE GENOMIC DNA]</scope>
    <source>
        <strain evidence="3 4">JCM 31653</strain>
    </source>
</reference>
<protein>
    <submittedName>
        <fullName evidence="3">Nuclear transport factor 2 family protein</fullName>
    </submittedName>
</protein>
<dbReference type="OrthoDB" id="8776068at2"/>
<dbReference type="RefSeq" id="WP_135461695.1">
    <property type="nucleotide sequence ID" value="NZ_SRLC01000001.1"/>
</dbReference>
<sequence length="156" mass="17481">MRPVFVFLLSLLPVAASFAQRGAPRPPDPKVAQELLQLERRWNEAIVRRDTAFISTLLAPDFLYVAADGSVNDRKTVLLAVSNPNSVVNPFQTEDVRVRQYGNSTVILTGWFLQTGTWLGQPFAVRLRYTDVYVKRKGRWQAVSAQAAVLPAPRKS</sequence>
<evidence type="ECO:0000259" key="2">
    <source>
        <dbReference type="Pfam" id="PF14534"/>
    </source>
</evidence>
<evidence type="ECO:0000313" key="3">
    <source>
        <dbReference type="EMBL" id="TGE24276.1"/>
    </source>
</evidence>
<feature type="signal peptide" evidence="1">
    <location>
        <begin position="1"/>
        <end position="19"/>
    </location>
</feature>
<accession>A0A4Z0Q465</accession>
<dbReference type="Pfam" id="PF14534">
    <property type="entry name" value="DUF4440"/>
    <property type="match status" value="1"/>
</dbReference>
<dbReference type="SUPFAM" id="SSF54427">
    <property type="entry name" value="NTF2-like"/>
    <property type="match status" value="1"/>
</dbReference>
<proteinExistence type="predicted"/>
<dbReference type="InterPro" id="IPR027843">
    <property type="entry name" value="DUF4440"/>
</dbReference>
<dbReference type="Proteomes" id="UP000297549">
    <property type="component" value="Unassembled WGS sequence"/>
</dbReference>